<organism evidence="1 2">
    <name type="scientific">Sphaerisporangium dianthi</name>
    <dbReference type="NCBI Taxonomy" id="1436120"/>
    <lineage>
        <taxon>Bacteria</taxon>
        <taxon>Bacillati</taxon>
        <taxon>Actinomycetota</taxon>
        <taxon>Actinomycetes</taxon>
        <taxon>Streptosporangiales</taxon>
        <taxon>Streptosporangiaceae</taxon>
        <taxon>Sphaerisporangium</taxon>
    </lineage>
</organism>
<dbReference type="Proteomes" id="UP001596004">
    <property type="component" value="Unassembled WGS sequence"/>
</dbReference>
<sequence>MAVGLPGRYDDIAERVPRSLGDLRGPSAGEVELPLHLCWSGMRVFDVGDPALRLGMYQIVIAEGLLADVEDHLDARLLVEVWPRLRRLINSAARAEWESRFPSLAETARAHAAEVAAELRRAREAVRARAVS</sequence>
<evidence type="ECO:0000313" key="1">
    <source>
        <dbReference type="EMBL" id="MFC4536203.1"/>
    </source>
</evidence>
<gene>
    <name evidence="1" type="ORF">ACFO60_36020</name>
</gene>
<accession>A0ABV9CTW4</accession>
<name>A0ABV9CTW4_9ACTN</name>
<keyword evidence="2" id="KW-1185">Reference proteome</keyword>
<evidence type="ECO:0008006" key="3">
    <source>
        <dbReference type="Google" id="ProtNLM"/>
    </source>
</evidence>
<comment type="caution">
    <text evidence="1">The sequence shown here is derived from an EMBL/GenBank/DDBJ whole genome shotgun (WGS) entry which is preliminary data.</text>
</comment>
<dbReference type="EMBL" id="JBHSFP010000041">
    <property type="protein sequence ID" value="MFC4536203.1"/>
    <property type="molecule type" value="Genomic_DNA"/>
</dbReference>
<reference evidence="2" key="1">
    <citation type="journal article" date="2019" name="Int. J. Syst. Evol. Microbiol.">
        <title>The Global Catalogue of Microorganisms (GCM) 10K type strain sequencing project: providing services to taxonomists for standard genome sequencing and annotation.</title>
        <authorList>
            <consortium name="The Broad Institute Genomics Platform"/>
            <consortium name="The Broad Institute Genome Sequencing Center for Infectious Disease"/>
            <person name="Wu L."/>
            <person name="Ma J."/>
        </authorList>
    </citation>
    <scope>NUCLEOTIDE SEQUENCE [LARGE SCALE GENOMIC DNA]</scope>
    <source>
        <strain evidence="2">CGMCC 4.7132</strain>
    </source>
</reference>
<proteinExistence type="predicted"/>
<evidence type="ECO:0000313" key="2">
    <source>
        <dbReference type="Proteomes" id="UP001596004"/>
    </source>
</evidence>
<dbReference type="RefSeq" id="WP_380850213.1">
    <property type="nucleotide sequence ID" value="NZ_JBHSFP010000041.1"/>
</dbReference>
<protein>
    <recommendedName>
        <fullName evidence="3">Transcriptional regulator</fullName>
    </recommendedName>
</protein>